<keyword evidence="10" id="KW-1185">Reference proteome</keyword>
<evidence type="ECO:0000256" key="4">
    <source>
        <dbReference type="ARBA" id="ARBA00022989"/>
    </source>
</evidence>
<feature type="compositionally biased region" description="Basic and acidic residues" evidence="6">
    <location>
        <begin position="21"/>
        <end position="36"/>
    </location>
</feature>
<evidence type="ECO:0000256" key="6">
    <source>
        <dbReference type="SAM" id="MobiDB-lite"/>
    </source>
</evidence>
<evidence type="ECO:0000256" key="5">
    <source>
        <dbReference type="ARBA" id="ARBA00023306"/>
    </source>
</evidence>
<evidence type="ECO:0000259" key="8">
    <source>
        <dbReference type="Pfam" id="PF03799"/>
    </source>
</evidence>
<evidence type="ECO:0000256" key="3">
    <source>
        <dbReference type="ARBA" id="ARBA00022692"/>
    </source>
</evidence>
<keyword evidence="2" id="KW-0132">Cell division</keyword>
<dbReference type="PANTHER" id="PTHR37820">
    <property type="entry name" value="CELL DIVISION PROTEIN DIVIB"/>
    <property type="match status" value="1"/>
</dbReference>
<dbReference type="GO" id="GO:0051301">
    <property type="term" value="P:cell division"/>
    <property type="evidence" value="ECO:0007669"/>
    <property type="project" value="UniProtKB-KW"/>
</dbReference>
<dbReference type="STRING" id="1921764.BSR28_03350"/>
<name>A0A1Q5PND9_9ACTO</name>
<dbReference type="Pfam" id="PF03799">
    <property type="entry name" value="FtsQ_DivIB_C"/>
    <property type="match status" value="1"/>
</dbReference>
<evidence type="ECO:0000256" key="2">
    <source>
        <dbReference type="ARBA" id="ARBA00022618"/>
    </source>
</evidence>
<dbReference type="InterPro" id="IPR005548">
    <property type="entry name" value="Cell_div_FtsQ/DivIB_C"/>
</dbReference>
<protein>
    <recommendedName>
        <fullName evidence="8">Cell division protein FtsQ/DivIB C-terminal domain-containing protein</fullName>
    </recommendedName>
</protein>
<reference evidence="9 10" key="1">
    <citation type="submission" date="2016-11" db="EMBL/GenBank/DDBJ databases">
        <title>Actinomyces gypaetusis sp. nov. isolated from the vulture Gypaetus barbatus in Qinghai Tibet Plateau China.</title>
        <authorList>
            <person name="Meng X."/>
        </authorList>
    </citation>
    <scope>NUCLEOTIDE SEQUENCE [LARGE SCALE GENOMIC DNA]</scope>
    <source>
        <strain evidence="9 10">VUL4_2</strain>
    </source>
</reference>
<feature type="region of interest" description="Disordered" evidence="6">
    <location>
        <begin position="1"/>
        <end position="90"/>
    </location>
</feature>
<dbReference type="GO" id="GO:0005886">
    <property type="term" value="C:plasma membrane"/>
    <property type="evidence" value="ECO:0007669"/>
    <property type="project" value="TreeGrafter"/>
</dbReference>
<comment type="caution">
    <text evidence="9">The sequence shown here is derived from an EMBL/GenBank/DDBJ whole genome shotgun (WGS) entry which is preliminary data.</text>
</comment>
<sequence>MKPPPPPRRPRRPQGVTPKPSEPEAPRPVEPAEKPVVRRVSATKRAKELPTVKPELLAPATPEEGLNVAALAEPEAPQKTPSENAPESEALASFEADTDALAELEETRKTGSERGLSAWPSRIKDSWHGWRQKRGAKNTALIGTSNELGLKIKERQRSQRRRIMWSLGGTLAGVLLLVLVVWLLYFSKVFGLQQVSAKLQPETKPEWSAQVVKIMETYRNQPVLSLDTDAMATEIDRLPFVANSKVTTQFPHTAIAEVEVRQPVALVPHEKQTLVVDKEGVILKYLEPKGLKLPVIQVEMGRESTGRSIRAGLKVLDGLPPEIRSEVRYLSVPSPTNVQLHLGNGALVKWGSPDDTDFKARVLKTLIQRHARVYDLTSPVAPVTSQQ</sequence>
<gene>
    <name evidence="9" type="ORF">BSR29_03780</name>
</gene>
<keyword evidence="3 7" id="KW-0812">Transmembrane</keyword>
<dbReference type="AlphaFoldDB" id="A0A1Q5PND9"/>
<keyword evidence="5" id="KW-0131">Cell cycle</keyword>
<evidence type="ECO:0000256" key="1">
    <source>
        <dbReference type="ARBA" id="ARBA00022475"/>
    </source>
</evidence>
<dbReference type="Proteomes" id="UP000186785">
    <property type="component" value="Unassembled WGS sequence"/>
</dbReference>
<evidence type="ECO:0000313" key="9">
    <source>
        <dbReference type="EMBL" id="OKL48970.1"/>
    </source>
</evidence>
<dbReference type="PANTHER" id="PTHR37820:SF1">
    <property type="entry name" value="CELL DIVISION PROTEIN FTSQ"/>
    <property type="match status" value="1"/>
</dbReference>
<evidence type="ECO:0000313" key="10">
    <source>
        <dbReference type="Proteomes" id="UP000186785"/>
    </source>
</evidence>
<feature type="domain" description="Cell division protein FtsQ/DivIB C-terminal" evidence="8">
    <location>
        <begin position="265"/>
        <end position="370"/>
    </location>
</feature>
<keyword evidence="4 7" id="KW-1133">Transmembrane helix</keyword>
<organism evidence="9 10">
    <name type="scientific">Boudabousia liubingyangii</name>
    <dbReference type="NCBI Taxonomy" id="1921764"/>
    <lineage>
        <taxon>Bacteria</taxon>
        <taxon>Bacillati</taxon>
        <taxon>Actinomycetota</taxon>
        <taxon>Actinomycetes</taxon>
        <taxon>Actinomycetales</taxon>
        <taxon>Actinomycetaceae</taxon>
        <taxon>Boudabousia</taxon>
    </lineage>
</organism>
<keyword evidence="7" id="KW-0472">Membrane</keyword>
<feature type="transmembrane region" description="Helical" evidence="7">
    <location>
        <begin position="163"/>
        <end position="185"/>
    </location>
</feature>
<dbReference type="OrthoDB" id="4793367at2"/>
<accession>A0A1Q5PND9</accession>
<keyword evidence="1" id="KW-1003">Cell membrane</keyword>
<dbReference type="RefSeq" id="WP_125899181.1">
    <property type="nucleotide sequence ID" value="NZ_MQSV01000002.1"/>
</dbReference>
<evidence type="ECO:0000256" key="7">
    <source>
        <dbReference type="SAM" id="Phobius"/>
    </source>
</evidence>
<dbReference type="InterPro" id="IPR050487">
    <property type="entry name" value="FtsQ_DivIB"/>
</dbReference>
<dbReference type="EMBL" id="MQSV01000002">
    <property type="protein sequence ID" value="OKL48970.1"/>
    <property type="molecule type" value="Genomic_DNA"/>
</dbReference>
<proteinExistence type="predicted"/>